<dbReference type="AlphaFoldDB" id="R4XCZ7"/>
<dbReference type="GO" id="GO:0006606">
    <property type="term" value="P:protein import into nucleus"/>
    <property type="evidence" value="ECO:0007669"/>
    <property type="project" value="UniProtKB-ARBA"/>
</dbReference>
<keyword evidence="6" id="KW-1185">Reference proteome</keyword>
<gene>
    <name evidence="5" type="ORF">TAPDE_002174</name>
</gene>
<dbReference type="STRING" id="1097556.R4XCZ7"/>
<evidence type="ECO:0000256" key="2">
    <source>
        <dbReference type="ARBA" id="ARBA00026247"/>
    </source>
</evidence>
<dbReference type="InterPro" id="IPR045875">
    <property type="entry name" value="NTF2"/>
</dbReference>
<evidence type="ECO:0000259" key="4">
    <source>
        <dbReference type="PROSITE" id="PS50177"/>
    </source>
</evidence>
<dbReference type="OrthoDB" id="6507044at2759"/>
<dbReference type="Proteomes" id="UP000013776">
    <property type="component" value="Unassembled WGS sequence"/>
</dbReference>
<dbReference type="Pfam" id="PF02136">
    <property type="entry name" value="NTF2"/>
    <property type="match status" value="1"/>
</dbReference>
<comment type="function">
    <text evidence="3">Has a role in nuclear-cytoplasmic transport of proteins and mRNAs.</text>
</comment>
<comment type="subcellular location">
    <subcellularLocation>
        <location evidence="3">Cytoplasm</location>
    </subcellularLocation>
    <subcellularLocation>
        <location evidence="3">Nucleus</location>
    </subcellularLocation>
</comment>
<keyword evidence="3" id="KW-0539">Nucleus</keyword>
<accession>R4XCZ7</accession>
<dbReference type="InterPro" id="IPR018222">
    <property type="entry name" value="Nuclear_transport_factor_2_euk"/>
</dbReference>
<dbReference type="SUPFAM" id="SSF54427">
    <property type="entry name" value="NTF2-like"/>
    <property type="match status" value="1"/>
</dbReference>
<feature type="domain" description="NTF2" evidence="4">
    <location>
        <begin position="7"/>
        <end position="121"/>
    </location>
</feature>
<dbReference type="PROSITE" id="PS50177">
    <property type="entry name" value="NTF2_DOMAIN"/>
    <property type="match status" value="1"/>
</dbReference>
<dbReference type="PANTHER" id="PTHR12612">
    <property type="entry name" value="NUCLEAR TRANSPORT FACTOR 2"/>
    <property type="match status" value="1"/>
</dbReference>
<dbReference type="VEuPathDB" id="FungiDB:TAPDE_002174"/>
<proteinExistence type="predicted"/>
<protein>
    <recommendedName>
        <fullName evidence="2 3">Nuclear transport factor 2</fullName>
        <shortName evidence="3">NTF-2</shortName>
    </recommendedName>
</protein>
<keyword evidence="1 3" id="KW-0963">Cytoplasm</keyword>
<comment type="caution">
    <text evidence="5">The sequence shown here is derived from an EMBL/GenBank/DDBJ whole genome shotgun (WGS) entry which is preliminary data.</text>
</comment>
<evidence type="ECO:0000256" key="3">
    <source>
        <dbReference type="RuleBase" id="RU369002"/>
    </source>
</evidence>
<dbReference type="CDD" id="cd00780">
    <property type="entry name" value="NTF2"/>
    <property type="match status" value="1"/>
</dbReference>
<keyword evidence="3" id="KW-0813">Transport</keyword>
<dbReference type="Gene3D" id="3.10.450.50">
    <property type="match status" value="1"/>
</dbReference>
<evidence type="ECO:0000313" key="5">
    <source>
        <dbReference type="EMBL" id="CCG82283.1"/>
    </source>
</evidence>
<dbReference type="GO" id="GO:0051028">
    <property type="term" value="P:mRNA transport"/>
    <property type="evidence" value="ECO:0007669"/>
    <property type="project" value="UniProtKB-UniRule"/>
</dbReference>
<sequence length="124" mass="14130">MTDFQALGQQFCDFYYKTFDSDRSQLVSLYREHSMLTFENSQTQGHQAIVTKLQELPFKKVAHRVSTLDAQPSSPSGGGVLVMVTGELMIDDEQNAQRYSQVFHLLPEGGSFYVLNDIFRLNWG</sequence>
<keyword evidence="3" id="KW-0653">Protein transport</keyword>
<dbReference type="InterPro" id="IPR032710">
    <property type="entry name" value="NTF2-like_dom_sf"/>
</dbReference>
<organism evidence="5 6">
    <name type="scientific">Taphrina deformans (strain PYCC 5710 / ATCC 11124 / CBS 356.35 / IMI 108563 / JCM 9778 / NBRC 8474)</name>
    <name type="common">Peach leaf curl fungus</name>
    <name type="synonym">Lalaria deformans</name>
    <dbReference type="NCBI Taxonomy" id="1097556"/>
    <lineage>
        <taxon>Eukaryota</taxon>
        <taxon>Fungi</taxon>
        <taxon>Dikarya</taxon>
        <taxon>Ascomycota</taxon>
        <taxon>Taphrinomycotina</taxon>
        <taxon>Taphrinomycetes</taxon>
        <taxon>Taphrinales</taxon>
        <taxon>Taphrinaceae</taxon>
        <taxon>Taphrina</taxon>
    </lineage>
</organism>
<dbReference type="GO" id="GO:0005635">
    <property type="term" value="C:nuclear envelope"/>
    <property type="evidence" value="ECO:0007669"/>
    <property type="project" value="UniProtKB-ARBA"/>
</dbReference>
<evidence type="ECO:0000313" key="6">
    <source>
        <dbReference type="Proteomes" id="UP000013776"/>
    </source>
</evidence>
<dbReference type="eggNOG" id="KOG2104">
    <property type="taxonomic scope" value="Eukaryota"/>
</dbReference>
<dbReference type="EMBL" id="CAHR02000076">
    <property type="protein sequence ID" value="CCG82283.1"/>
    <property type="molecule type" value="Genomic_DNA"/>
</dbReference>
<dbReference type="FunFam" id="3.10.450.50:FF:000005">
    <property type="entry name" value="Nuclear transport factor 2"/>
    <property type="match status" value="1"/>
</dbReference>
<dbReference type="InterPro" id="IPR002075">
    <property type="entry name" value="NTF2_dom"/>
</dbReference>
<reference evidence="5 6" key="1">
    <citation type="journal article" date="2013" name="MBio">
        <title>Genome sequencing of the plant pathogen Taphrina deformans, the causal agent of peach leaf curl.</title>
        <authorList>
            <person name="Cisse O.H."/>
            <person name="Almeida J.M.G.C.F."/>
            <person name="Fonseca A."/>
            <person name="Kumar A.A."/>
            <person name="Salojaervi J."/>
            <person name="Overmyer K."/>
            <person name="Hauser P.M."/>
            <person name="Pagni M."/>
        </authorList>
    </citation>
    <scope>NUCLEOTIDE SEQUENCE [LARGE SCALE GENOMIC DNA]</scope>
    <source>
        <strain evidence="6">PYCC 5710 / ATCC 11124 / CBS 356.35 / IMI 108563 / JCM 9778 / NBRC 8474</strain>
    </source>
</reference>
<dbReference type="GO" id="GO:0005737">
    <property type="term" value="C:cytoplasm"/>
    <property type="evidence" value="ECO:0007669"/>
    <property type="project" value="UniProtKB-SubCell"/>
</dbReference>
<name>R4XCZ7_TAPDE</name>
<evidence type="ECO:0000256" key="1">
    <source>
        <dbReference type="ARBA" id="ARBA00022490"/>
    </source>
</evidence>